<dbReference type="OrthoDB" id="7687339at2759"/>
<dbReference type="InParanoid" id="F4W6N6"/>
<reference evidence="1" key="1">
    <citation type="submission" date="2011-02" db="EMBL/GenBank/DDBJ databases">
        <title>The genome of the leaf-cutting ant Acromyrmex echinatior suggests key adaptations to social evolution and fungus farming.</title>
        <authorList>
            <person name="Nygaard S."/>
            <person name="Zhang G."/>
        </authorList>
    </citation>
    <scope>NUCLEOTIDE SEQUENCE</scope>
</reference>
<evidence type="ECO:0000313" key="2">
    <source>
        <dbReference type="Proteomes" id="UP000007755"/>
    </source>
</evidence>
<proteinExistence type="predicted"/>
<protein>
    <submittedName>
        <fullName evidence="1">Uncharacterized protein</fullName>
    </submittedName>
</protein>
<organism evidence="2">
    <name type="scientific">Acromyrmex echinatior</name>
    <name type="common">Panamanian leafcutter ant</name>
    <name type="synonym">Acromyrmex octospinosus echinatior</name>
    <dbReference type="NCBI Taxonomy" id="103372"/>
    <lineage>
        <taxon>Eukaryota</taxon>
        <taxon>Metazoa</taxon>
        <taxon>Ecdysozoa</taxon>
        <taxon>Arthropoda</taxon>
        <taxon>Hexapoda</taxon>
        <taxon>Insecta</taxon>
        <taxon>Pterygota</taxon>
        <taxon>Neoptera</taxon>
        <taxon>Endopterygota</taxon>
        <taxon>Hymenoptera</taxon>
        <taxon>Apocrita</taxon>
        <taxon>Aculeata</taxon>
        <taxon>Formicoidea</taxon>
        <taxon>Formicidae</taxon>
        <taxon>Myrmicinae</taxon>
        <taxon>Acromyrmex</taxon>
    </lineage>
</organism>
<dbReference type="AlphaFoldDB" id="F4W6N6"/>
<gene>
    <name evidence="1" type="ORF">G5I_00868</name>
</gene>
<dbReference type="Proteomes" id="UP000007755">
    <property type="component" value="Unassembled WGS sequence"/>
</dbReference>
<accession>F4W6N6</accession>
<keyword evidence="2" id="KW-1185">Reference proteome</keyword>
<evidence type="ECO:0000313" key="1">
    <source>
        <dbReference type="EMBL" id="EGI70112.1"/>
    </source>
</evidence>
<dbReference type="EMBL" id="GL887707">
    <property type="protein sequence ID" value="EGI70112.1"/>
    <property type="molecule type" value="Genomic_DNA"/>
</dbReference>
<sequence length="228" mass="26468">MDDVNINEICLDNIDVNVEVVQLDGNEDDWIKLNWIINHNGKNQSSETQKYKTKNYKHKCDTNSKRTVMDHENSAKILPAKEKNRPKKKEYFKSNDPTKNIINDKANYEKNMTNIDNLTIQIGIFDEFILVEMHEDVRHSLTIQIGIFNEFIPVEMHEDVQHSLTSQIGSPNLVSPKYAQLARMKEFIRVMTMMLSVVTFRFSCEAPPLRDRGHEASELFSPRLDVGQ</sequence>
<name>F4W6N6_ACREC</name>